<dbReference type="Proteomes" id="UP000604765">
    <property type="component" value="Unassembled WGS sequence"/>
</dbReference>
<dbReference type="RefSeq" id="WP_203628812.1">
    <property type="nucleotide sequence ID" value="NZ_BNJR01000004.1"/>
</dbReference>
<keyword evidence="2" id="KW-1185">Reference proteome</keyword>
<accession>A0ABQ3VXM7</accession>
<proteinExistence type="predicted"/>
<name>A0ABQ3VXM7_9LACO</name>
<dbReference type="EMBL" id="BNJR01000004">
    <property type="protein sequence ID" value="GHP12746.1"/>
    <property type="molecule type" value="Genomic_DNA"/>
</dbReference>
<reference evidence="1 2" key="1">
    <citation type="journal article" date="2021" name="Int. J. Syst. Evol. Microbiol.">
        <title>Lentilactobacillus fungorum sp. nov., isolated from spent mushroom substrates.</title>
        <authorList>
            <person name="Tohno M."/>
            <person name="Tanizawa Y."/>
            <person name="Kojima Y."/>
            <person name="Sakamoto M."/>
            <person name="Ohkuma M."/>
            <person name="Kobayashi H."/>
        </authorList>
    </citation>
    <scope>NUCLEOTIDE SEQUENCE [LARGE SCALE GENOMIC DNA]</scope>
    <source>
        <strain evidence="1 2">YK48G</strain>
    </source>
</reference>
<protein>
    <submittedName>
        <fullName evidence="1">Reductase</fullName>
    </submittedName>
</protein>
<evidence type="ECO:0000313" key="1">
    <source>
        <dbReference type="EMBL" id="GHP12746.1"/>
    </source>
</evidence>
<organism evidence="1 2">
    <name type="scientific">Lentilactobacillus fungorum</name>
    <dbReference type="NCBI Taxonomy" id="2201250"/>
    <lineage>
        <taxon>Bacteria</taxon>
        <taxon>Bacillati</taxon>
        <taxon>Bacillota</taxon>
        <taxon>Bacilli</taxon>
        <taxon>Lactobacillales</taxon>
        <taxon>Lactobacillaceae</taxon>
        <taxon>Lentilactobacillus</taxon>
    </lineage>
</organism>
<comment type="caution">
    <text evidence="1">The sequence shown here is derived from an EMBL/GenBank/DDBJ whole genome shotgun (WGS) entry which is preliminary data.</text>
</comment>
<gene>
    <name evidence="1" type="ORF">YK48G_01710</name>
</gene>
<evidence type="ECO:0000313" key="2">
    <source>
        <dbReference type="Proteomes" id="UP000604765"/>
    </source>
</evidence>
<sequence length="121" mass="14506">MLYQYRKDYEKIAMGLFSLVSELQNMDLVTQEMNWYDDQDNRMIYLWRDQNDNWSGLVGIELRGRQLLIHQLVLTPQSVDQRNYNQLLNELQALYPKYTIIGGFDNKTICAKWEQSKNHAR</sequence>